<keyword evidence="3" id="KW-1185">Reference proteome</keyword>
<accession>A0A1Y2I9G4</accession>
<dbReference type="Proteomes" id="UP000193067">
    <property type="component" value="Unassembled WGS sequence"/>
</dbReference>
<sequence>MHTSCTAQSTRTSQGWVWSVGLLAAVLVIFSQRDRQVSIAFHPSARCLQPEYLGEFSSRSHCRAKHKPACSIAVLPPSSHLDDVDLRCNVPDRALNNPSLLSNAMVIRRHMLLSAVASLALQLRERPFWIQT</sequence>
<keyword evidence="1" id="KW-0812">Transmembrane</keyword>
<feature type="transmembrane region" description="Helical" evidence="1">
    <location>
        <begin position="15"/>
        <end position="31"/>
    </location>
</feature>
<keyword evidence="1" id="KW-0472">Membrane</keyword>
<proteinExistence type="predicted"/>
<dbReference type="EMBL" id="KZ084146">
    <property type="protein sequence ID" value="OSC97788.1"/>
    <property type="molecule type" value="Genomic_DNA"/>
</dbReference>
<evidence type="ECO:0000256" key="1">
    <source>
        <dbReference type="SAM" id="Phobius"/>
    </source>
</evidence>
<gene>
    <name evidence="2" type="ORF">PYCCODRAFT_1104161</name>
</gene>
<reference evidence="2 3" key="1">
    <citation type="journal article" date="2015" name="Biotechnol. Biofuels">
        <title>Enhanced degradation of softwood versus hardwood by the white-rot fungus Pycnoporus coccineus.</title>
        <authorList>
            <person name="Couturier M."/>
            <person name="Navarro D."/>
            <person name="Chevret D."/>
            <person name="Henrissat B."/>
            <person name="Piumi F."/>
            <person name="Ruiz-Duenas F.J."/>
            <person name="Martinez A.T."/>
            <person name="Grigoriev I.V."/>
            <person name="Riley R."/>
            <person name="Lipzen A."/>
            <person name="Berrin J.G."/>
            <person name="Master E.R."/>
            <person name="Rosso M.N."/>
        </authorList>
    </citation>
    <scope>NUCLEOTIDE SEQUENCE [LARGE SCALE GENOMIC DNA]</scope>
    <source>
        <strain evidence="2 3">BRFM310</strain>
    </source>
</reference>
<protein>
    <submittedName>
        <fullName evidence="2">Uncharacterized protein</fullName>
    </submittedName>
</protein>
<name>A0A1Y2I9G4_TRAC3</name>
<organism evidence="2 3">
    <name type="scientific">Trametes coccinea (strain BRFM310)</name>
    <name type="common">Pycnoporus coccineus</name>
    <dbReference type="NCBI Taxonomy" id="1353009"/>
    <lineage>
        <taxon>Eukaryota</taxon>
        <taxon>Fungi</taxon>
        <taxon>Dikarya</taxon>
        <taxon>Basidiomycota</taxon>
        <taxon>Agaricomycotina</taxon>
        <taxon>Agaricomycetes</taxon>
        <taxon>Polyporales</taxon>
        <taxon>Polyporaceae</taxon>
        <taxon>Trametes</taxon>
    </lineage>
</organism>
<keyword evidence="1" id="KW-1133">Transmembrane helix</keyword>
<evidence type="ECO:0000313" key="2">
    <source>
        <dbReference type="EMBL" id="OSC97788.1"/>
    </source>
</evidence>
<evidence type="ECO:0000313" key="3">
    <source>
        <dbReference type="Proteomes" id="UP000193067"/>
    </source>
</evidence>
<dbReference type="AlphaFoldDB" id="A0A1Y2I9G4"/>